<dbReference type="PANTHER" id="PTHR43775:SF29">
    <property type="entry name" value="ASPERFURANONE POLYKETIDE SYNTHASE AFOG-RELATED"/>
    <property type="match status" value="1"/>
</dbReference>
<name>A0A6A6ELE1_9PEZI</name>
<dbReference type="Gene3D" id="3.40.366.10">
    <property type="entry name" value="Malonyl-Coenzyme A Acyl Carrier Protein, domain 2"/>
    <property type="match status" value="1"/>
</dbReference>
<protein>
    <submittedName>
        <fullName evidence="2">FabD/lysophospholipase-like protein</fullName>
    </submittedName>
</protein>
<gene>
    <name evidence="2" type="ORF">K469DRAFT_459813</name>
</gene>
<feature type="domain" description="Malonyl-CoA:ACP transacylase (MAT)" evidence="1">
    <location>
        <begin position="1"/>
        <end position="132"/>
    </location>
</feature>
<dbReference type="GO" id="GO:0004312">
    <property type="term" value="F:fatty acid synthase activity"/>
    <property type="evidence" value="ECO:0007669"/>
    <property type="project" value="TreeGrafter"/>
</dbReference>
<dbReference type="Pfam" id="PF00698">
    <property type="entry name" value="Acyl_transf_1"/>
    <property type="match status" value="1"/>
</dbReference>
<dbReference type="AlphaFoldDB" id="A0A6A6ELE1"/>
<dbReference type="InterPro" id="IPR050091">
    <property type="entry name" value="PKS_NRPS_Biosynth_Enz"/>
</dbReference>
<organism evidence="2 3">
    <name type="scientific">Zopfia rhizophila CBS 207.26</name>
    <dbReference type="NCBI Taxonomy" id="1314779"/>
    <lineage>
        <taxon>Eukaryota</taxon>
        <taxon>Fungi</taxon>
        <taxon>Dikarya</taxon>
        <taxon>Ascomycota</taxon>
        <taxon>Pezizomycotina</taxon>
        <taxon>Dothideomycetes</taxon>
        <taxon>Dothideomycetes incertae sedis</taxon>
        <taxon>Zopfiaceae</taxon>
        <taxon>Zopfia</taxon>
    </lineage>
</organism>
<evidence type="ECO:0000313" key="3">
    <source>
        <dbReference type="Proteomes" id="UP000800200"/>
    </source>
</evidence>
<dbReference type="InterPro" id="IPR014043">
    <property type="entry name" value="Acyl_transferase_dom"/>
</dbReference>
<dbReference type="GO" id="GO:0044550">
    <property type="term" value="P:secondary metabolite biosynthetic process"/>
    <property type="evidence" value="ECO:0007669"/>
    <property type="project" value="TreeGrafter"/>
</dbReference>
<proteinExistence type="predicted"/>
<dbReference type="Proteomes" id="UP000800200">
    <property type="component" value="Unassembled WGS sequence"/>
</dbReference>
<dbReference type="EMBL" id="ML994617">
    <property type="protein sequence ID" value="KAF2191588.1"/>
    <property type="molecule type" value="Genomic_DNA"/>
</dbReference>
<dbReference type="SUPFAM" id="SSF52151">
    <property type="entry name" value="FabD/lysophospholipase-like"/>
    <property type="match status" value="1"/>
</dbReference>
<feature type="non-terminal residue" evidence="2">
    <location>
        <position position="1"/>
    </location>
</feature>
<evidence type="ECO:0000259" key="1">
    <source>
        <dbReference type="SMART" id="SM00827"/>
    </source>
</evidence>
<accession>A0A6A6ELE1</accession>
<dbReference type="InterPro" id="IPR001227">
    <property type="entry name" value="Ac_transferase_dom_sf"/>
</dbReference>
<keyword evidence="3" id="KW-1185">Reference proteome</keyword>
<dbReference type="OrthoDB" id="3799328at2759"/>
<sequence length="133" mass="14384">PQYSQPICTALQIALVELLKSFELIPSAVICHPSGEISAAYAAGALSHESACQVAYFRGVHAGDLASSVSYRGSMMAYITSEMKIKVACINSPRSITFSREEGDITYVQTILNGKRIFAASCKLVFAYHSPQM</sequence>
<dbReference type="PANTHER" id="PTHR43775">
    <property type="entry name" value="FATTY ACID SYNTHASE"/>
    <property type="match status" value="1"/>
</dbReference>
<reference evidence="2" key="1">
    <citation type="journal article" date="2020" name="Stud. Mycol.">
        <title>101 Dothideomycetes genomes: a test case for predicting lifestyles and emergence of pathogens.</title>
        <authorList>
            <person name="Haridas S."/>
            <person name="Albert R."/>
            <person name="Binder M."/>
            <person name="Bloem J."/>
            <person name="Labutti K."/>
            <person name="Salamov A."/>
            <person name="Andreopoulos B."/>
            <person name="Baker S."/>
            <person name="Barry K."/>
            <person name="Bills G."/>
            <person name="Bluhm B."/>
            <person name="Cannon C."/>
            <person name="Castanera R."/>
            <person name="Culley D."/>
            <person name="Daum C."/>
            <person name="Ezra D."/>
            <person name="Gonzalez J."/>
            <person name="Henrissat B."/>
            <person name="Kuo A."/>
            <person name="Liang C."/>
            <person name="Lipzen A."/>
            <person name="Lutzoni F."/>
            <person name="Magnuson J."/>
            <person name="Mondo S."/>
            <person name="Nolan M."/>
            <person name="Ohm R."/>
            <person name="Pangilinan J."/>
            <person name="Park H.-J."/>
            <person name="Ramirez L."/>
            <person name="Alfaro M."/>
            <person name="Sun H."/>
            <person name="Tritt A."/>
            <person name="Yoshinaga Y."/>
            <person name="Zwiers L.-H."/>
            <person name="Turgeon B."/>
            <person name="Goodwin S."/>
            <person name="Spatafora J."/>
            <person name="Crous P."/>
            <person name="Grigoriev I."/>
        </authorList>
    </citation>
    <scope>NUCLEOTIDE SEQUENCE</scope>
    <source>
        <strain evidence="2">CBS 207.26</strain>
    </source>
</reference>
<dbReference type="GO" id="GO:0006633">
    <property type="term" value="P:fatty acid biosynthetic process"/>
    <property type="evidence" value="ECO:0007669"/>
    <property type="project" value="TreeGrafter"/>
</dbReference>
<dbReference type="InterPro" id="IPR016035">
    <property type="entry name" value="Acyl_Trfase/lysoPLipase"/>
</dbReference>
<evidence type="ECO:0000313" key="2">
    <source>
        <dbReference type="EMBL" id="KAF2191588.1"/>
    </source>
</evidence>
<feature type="non-terminal residue" evidence="2">
    <location>
        <position position="133"/>
    </location>
</feature>
<dbReference type="SMART" id="SM00827">
    <property type="entry name" value="PKS_AT"/>
    <property type="match status" value="1"/>
</dbReference>